<gene>
    <name evidence="2" type="ORF">CALCODRAFT_270983</name>
</gene>
<feature type="compositionally biased region" description="Polar residues" evidence="1">
    <location>
        <begin position="135"/>
        <end position="148"/>
    </location>
</feature>
<evidence type="ECO:0000313" key="2">
    <source>
        <dbReference type="EMBL" id="KZT57782.1"/>
    </source>
</evidence>
<keyword evidence="3" id="KW-1185">Reference proteome</keyword>
<proteinExistence type="predicted"/>
<feature type="compositionally biased region" description="Low complexity" evidence="1">
    <location>
        <begin position="37"/>
        <end position="55"/>
    </location>
</feature>
<dbReference type="AlphaFoldDB" id="A0A165G9N5"/>
<sequence>MPPTPSSDDFDDDGGIDLTEEVLATIRDAEDRYTLALSQVPLQHHSSSPQPQQQQATASRPAVQYPTVPQANGAGHAPSQAQAQAPRTAYVRPPPPPKKFKPNAYRPIQEEDDLPEITVDASGRYHVAGGRPGSQAPSTSMSTSTFTAGNAYGARPNGAVGHVRQLSGPAQQQQPVRPPVRPPPRPTPGGRSSSSGVPQVQRPSPLAHSVTAVQQGRAPSVRPTTPVGDVDGVGQGQRRSSSQTAVSPGGGGAGATPTEQDKRIAELEARMAQVCMPLRSGKARCSCGL</sequence>
<dbReference type="EMBL" id="KV423959">
    <property type="protein sequence ID" value="KZT57782.1"/>
    <property type="molecule type" value="Genomic_DNA"/>
</dbReference>
<feature type="region of interest" description="Disordered" evidence="1">
    <location>
        <begin position="37"/>
        <end position="262"/>
    </location>
</feature>
<feature type="compositionally biased region" description="Low complexity" evidence="1">
    <location>
        <begin position="188"/>
        <end position="205"/>
    </location>
</feature>
<feature type="compositionally biased region" description="Low complexity" evidence="1">
    <location>
        <begin position="223"/>
        <end position="239"/>
    </location>
</feature>
<feature type="compositionally biased region" description="Pro residues" evidence="1">
    <location>
        <begin position="176"/>
        <end position="187"/>
    </location>
</feature>
<reference evidence="2 3" key="1">
    <citation type="journal article" date="2016" name="Mol. Biol. Evol.">
        <title>Comparative Genomics of Early-Diverging Mushroom-Forming Fungi Provides Insights into the Origins of Lignocellulose Decay Capabilities.</title>
        <authorList>
            <person name="Nagy L.G."/>
            <person name="Riley R."/>
            <person name="Tritt A."/>
            <person name="Adam C."/>
            <person name="Daum C."/>
            <person name="Floudas D."/>
            <person name="Sun H."/>
            <person name="Yadav J.S."/>
            <person name="Pangilinan J."/>
            <person name="Larsson K.H."/>
            <person name="Matsuura K."/>
            <person name="Barry K."/>
            <person name="Labutti K."/>
            <person name="Kuo R."/>
            <person name="Ohm R.A."/>
            <person name="Bhattacharya S.S."/>
            <person name="Shirouzu T."/>
            <person name="Yoshinaga Y."/>
            <person name="Martin F.M."/>
            <person name="Grigoriev I.V."/>
            <person name="Hibbett D.S."/>
        </authorList>
    </citation>
    <scope>NUCLEOTIDE SEQUENCE [LARGE SCALE GENOMIC DNA]</scope>
    <source>
        <strain evidence="2 3">HHB12733</strain>
    </source>
</reference>
<evidence type="ECO:0000256" key="1">
    <source>
        <dbReference type="SAM" id="MobiDB-lite"/>
    </source>
</evidence>
<dbReference type="InParanoid" id="A0A165G9N5"/>
<protein>
    <submittedName>
        <fullName evidence="2">Uncharacterized protein</fullName>
    </submittedName>
</protein>
<name>A0A165G9N5_9BASI</name>
<organism evidence="2 3">
    <name type="scientific">Calocera cornea HHB12733</name>
    <dbReference type="NCBI Taxonomy" id="1353952"/>
    <lineage>
        <taxon>Eukaryota</taxon>
        <taxon>Fungi</taxon>
        <taxon>Dikarya</taxon>
        <taxon>Basidiomycota</taxon>
        <taxon>Agaricomycotina</taxon>
        <taxon>Dacrymycetes</taxon>
        <taxon>Dacrymycetales</taxon>
        <taxon>Dacrymycetaceae</taxon>
        <taxon>Calocera</taxon>
    </lineage>
</organism>
<accession>A0A165G9N5</accession>
<evidence type="ECO:0000313" key="3">
    <source>
        <dbReference type="Proteomes" id="UP000076842"/>
    </source>
</evidence>
<dbReference type="Proteomes" id="UP000076842">
    <property type="component" value="Unassembled WGS sequence"/>
</dbReference>